<keyword evidence="2" id="KW-1185">Reference proteome</keyword>
<dbReference type="Proteomes" id="UP000043763">
    <property type="component" value="Unassembled WGS sequence"/>
</dbReference>
<evidence type="ECO:0000313" key="1">
    <source>
        <dbReference type="EMBL" id="CRF35699.1"/>
    </source>
</evidence>
<organism evidence="1 2">
    <name type="scientific">Brachyspira suanatina</name>
    <dbReference type="NCBI Taxonomy" id="381802"/>
    <lineage>
        <taxon>Bacteria</taxon>
        <taxon>Pseudomonadati</taxon>
        <taxon>Spirochaetota</taxon>
        <taxon>Spirochaetia</taxon>
        <taxon>Brachyspirales</taxon>
        <taxon>Brachyspiraceae</taxon>
        <taxon>Brachyspira</taxon>
    </lineage>
</organism>
<accession>A0A0G4KAP7</accession>
<evidence type="ECO:0008006" key="3">
    <source>
        <dbReference type="Google" id="ProtNLM"/>
    </source>
</evidence>
<dbReference type="RefSeq" id="WP_048596176.1">
    <property type="nucleotide sequence ID" value="NZ_CVLB01000004.1"/>
</dbReference>
<dbReference type="EMBL" id="CVLB01000004">
    <property type="protein sequence ID" value="CRF35699.1"/>
    <property type="molecule type" value="Genomic_DNA"/>
</dbReference>
<name>A0A0G4KAP7_9SPIR</name>
<dbReference type="AlphaFoldDB" id="A0A0G4KAP7"/>
<dbReference type="InterPro" id="IPR007739">
    <property type="entry name" value="RgpF"/>
</dbReference>
<proteinExistence type="predicted"/>
<reference evidence="2" key="1">
    <citation type="submission" date="2015-04" db="EMBL/GenBank/DDBJ databases">
        <authorList>
            <person name="Mushtaq Mamoona"/>
        </authorList>
    </citation>
    <scope>NUCLEOTIDE SEQUENCE [LARGE SCALE GENOMIC DNA]</scope>
    <source>
        <strain evidence="2">AN4859/03</strain>
    </source>
</reference>
<dbReference type="Pfam" id="PF05045">
    <property type="entry name" value="RgpF"/>
    <property type="match status" value="1"/>
</dbReference>
<sequence>MTNKKILAIFAGYDKDNIIDDYVVYYIKELKKIADIIYVSDCNMSDNELKKINDYCINIINGRHEEYDFGSYKRGYLYAKENNLLQNYDKIIFCNDSCYGPFFDLKNIINKMTDYDFGVLYISKDLKIAEHDYITSFFIIIDKKIYNTDFFNNFIDNIKKEEDKMDIIKKYEFGLSKLMLDNNIELKSLFNDNGEFNRPYFNPLALIEEGFPLLKRHVLEKKVTVPLNIDELTNIIKIIKNNYDIKLIVNHLNRVADKEQIKYLFQKYKPYKKTFIHEKIFSLFTRYSPSGKYQTVYKFFNSISVSIDKPIKDSYIETDYKDFNFLLKI</sequence>
<evidence type="ECO:0000313" key="2">
    <source>
        <dbReference type="Proteomes" id="UP000043763"/>
    </source>
</evidence>
<protein>
    <recommendedName>
        <fullName evidence="3">Lipopolysaccharide biosynthesis protein</fullName>
    </recommendedName>
</protein>
<dbReference type="OrthoDB" id="9815339at2"/>
<gene>
    <name evidence="1" type="ORF">BRSU_2812</name>
</gene>